<reference evidence="7 8" key="1">
    <citation type="submission" date="2018-04" db="EMBL/GenBank/DDBJ databases">
        <title>Genome of Nocardioides gansuensis WSJ-1.</title>
        <authorList>
            <person name="Wu S."/>
            <person name="Wang G."/>
        </authorList>
    </citation>
    <scope>NUCLEOTIDE SEQUENCE [LARGE SCALE GENOMIC DNA]</scope>
    <source>
        <strain evidence="7 8">WSJ-1</strain>
    </source>
</reference>
<dbReference type="Pfam" id="PF08531">
    <property type="entry name" value="Bac_rhamnosid_N"/>
    <property type="match status" value="1"/>
</dbReference>
<evidence type="ECO:0000313" key="8">
    <source>
        <dbReference type="Proteomes" id="UP000246018"/>
    </source>
</evidence>
<dbReference type="InterPro" id="IPR035398">
    <property type="entry name" value="Bac_rhamnosid_C"/>
</dbReference>
<comment type="catalytic activity">
    <reaction evidence="1">
        <text>Hydrolysis of terminal non-reducing alpha-L-rhamnose residues in alpha-L-rhamnosides.</text>
        <dbReference type="EC" id="3.2.1.40"/>
    </reaction>
</comment>
<dbReference type="InterPro" id="IPR008979">
    <property type="entry name" value="Galactose-bd-like_sf"/>
</dbReference>
<organism evidence="7 8">
    <name type="scientific">Nocardioides gansuensis</name>
    <dbReference type="NCBI Taxonomy" id="2138300"/>
    <lineage>
        <taxon>Bacteria</taxon>
        <taxon>Bacillati</taxon>
        <taxon>Actinomycetota</taxon>
        <taxon>Actinomycetes</taxon>
        <taxon>Propionibacteriales</taxon>
        <taxon>Nocardioidaceae</taxon>
        <taxon>Nocardioides</taxon>
    </lineage>
</organism>
<evidence type="ECO:0000313" key="7">
    <source>
        <dbReference type="EMBL" id="PVG81457.1"/>
    </source>
</evidence>
<protein>
    <recommendedName>
        <fullName evidence="2">alpha-L-rhamnosidase</fullName>
        <ecNumber evidence="2">3.2.1.40</ecNumber>
    </recommendedName>
</protein>
<dbReference type="Gene3D" id="2.60.120.260">
    <property type="entry name" value="Galactose-binding domain-like"/>
    <property type="match status" value="2"/>
</dbReference>
<dbReference type="Gene3D" id="2.60.40.10">
    <property type="entry name" value="Immunoglobulins"/>
    <property type="match status" value="1"/>
</dbReference>
<feature type="chain" id="PRO_5015407551" description="alpha-L-rhamnosidase" evidence="5">
    <location>
        <begin position="31"/>
        <end position="1098"/>
    </location>
</feature>
<dbReference type="InterPro" id="IPR008902">
    <property type="entry name" value="Rhamnosid_concanavalin"/>
</dbReference>
<dbReference type="Proteomes" id="UP000246018">
    <property type="component" value="Unassembled WGS sequence"/>
</dbReference>
<gene>
    <name evidence="7" type="ORF">DDE18_18425</name>
</gene>
<dbReference type="AlphaFoldDB" id="A0A2T8F712"/>
<dbReference type="EC" id="3.2.1.40" evidence="2"/>
<dbReference type="InterPro" id="IPR000421">
    <property type="entry name" value="FA58C"/>
</dbReference>
<dbReference type="Pfam" id="PF17390">
    <property type="entry name" value="Bac_rhamnosid_C"/>
    <property type="match status" value="1"/>
</dbReference>
<keyword evidence="3" id="KW-0378">Hydrolase</keyword>
<evidence type="ECO:0000256" key="3">
    <source>
        <dbReference type="ARBA" id="ARBA00022801"/>
    </source>
</evidence>
<feature type="signal peptide" evidence="5">
    <location>
        <begin position="1"/>
        <end position="30"/>
    </location>
</feature>
<dbReference type="SUPFAM" id="SSF49785">
    <property type="entry name" value="Galactose-binding domain-like"/>
    <property type="match status" value="1"/>
</dbReference>
<dbReference type="GO" id="GO:0005975">
    <property type="term" value="P:carbohydrate metabolic process"/>
    <property type="evidence" value="ECO:0007669"/>
    <property type="project" value="InterPro"/>
</dbReference>
<evidence type="ECO:0000256" key="2">
    <source>
        <dbReference type="ARBA" id="ARBA00012652"/>
    </source>
</evidence>
<dbReference type="InterPro" id="IPR012341">
    <property type="entry name" value="6hp_glycosidase-like_sf"/>
</dbReference>
<dbReference type="Gene3D" id="1.50.10.10">
    <property type="match status" value="1"/>
</dbReference>
<dbReference type="InterPro" id="IPR013783">
    <property type="entry name" value="Ig-like_fold"/>
</dbReference>
<dbReference type="RefSeq" id="WP_116573739.1">
    <property type="nucleotide sequence ID" value="NZ_QDGZ01000008.1"/>
</dbReference>
<comment type="caution">
    <text evidence="7">The sequence shown here is derived from an EMBL/GenBank/DDBJ whole genome shotgun (WGS) entry which is preliminary data.</text>
</comment>
<dbReference type="Pfam" id="PF25788">
    <property type="entry name" value="Ig_Rha78A_N"/>
    <property type="match status" value="1"/>
</dbReference>
<evidence type="ECO:0000256" key="5">
    <source>
        <dbReference type="SAM" id="SignalP"/>
    </source>
</evidence>
<dbReference type="PANTHER" id="PTHR33307:SF11">
    <property type="entry name" value="ALPHA-L-RHAMNOSIDASE"/>
    <property type="match status" value="1"/>
</dbReference>
<dbReference type="InterPro" id="IPR013737">
    <property type="entry name" value="Bac_rhamnosid_N"/>
</dbReference>
<dbReference type="InterPro" id="IPR008928">
    <property type="entry name" value="6-hairpin_glycosidase_sf"/>
</dbReference>
<dbReference type="PROSITE" id="PS50022">
    <property type="entry name" value="FA58C_3"/>
    <property type="match status" value="1"/>
</dbReference>
<sequence>MSLRRLGTLSLTAALSAVVAGALSVPAVSASTTISATHLLANGMSQPLGMDDLAPVLSWQVTSRARGAAQTAYQVQAASTPDRLTDGDADLWDTGRVDGVAQRVEYAGAPLSSRDRAWWRIRVWKEGAASAWSEPTWFEAGLTSSSDWRARWIAHEDWRLSDKPANPVRIELPETAARYVRLEVTELGLPLAEQALDAQNRLDMSATARRFPQLTHRVQLAEVQVRSSADPATNLASGRGKFVIASETETLRKTWEPGLVTDDIVTSNPQESTASGWQSAAHPSADVSEEPIWLTIDLGAQRTFDEVLLYPRTDTLTTDGRTPGFPVDYSVQTAAEPRGPFTSAAEIDDQAPPEPWLPPALPVFSRDFDLPTHATSARLYVSGLGVYVASLNGRRVGDAVLEPANTDFRDRVTYAAYDVTGLLRDGANTLGLRVGNGAANALHTSGRYRKFARTTSDPQVIAQLEVTLADGTRTVVATDESWRTSLGATTSSNWYGGEDYDARREQADWDVPGAVRTGWEPVVAVGAPHGAALTARQSEPVRVVERLGGVEQGRPAPKTRVYDIGRNIAGIPQLTIDAPRGTTVRIYPAEELRNDHADQSISNVGAPLWDQFTSAGRRQTWSPDFSYHGFRYLEVVGVPDGAELAVAGLRVMADNELAGSFDTSNDVLDGIHRLTRRALENNMVSVLTDCPSREKLGWLEQTHLIHDTIARNYDVEAYLAKIVQDVADGQEASGLVPSTVPDYVTLAGAYRNDPNWGGALVRIPLQHWRTYGDDALIRRYYPAMQRYLAFLEGSTERWRNGVYDYGLGDWATTERPAMPRPVTGTFGVWAVAEGLADAAEALGREAEAATYRARAAELAAAVWRNHYDPARGVFGGGGMGATALALDMGAVPHEHRQAQLHHLVDLIEAADWHLVMGEISFPSVLRVLSEAGRDDVVLKIASQTTNPSLGFQVVRGNTALGEFWDGGSGQSQSHFMLGAMDAWLMTRLPGIDQADDSVGFRRLVIDPAIVGDLAHAEGSYRTPYGEVRSAWRRDDAGVVLDVTVPSGSTAEVRVPVYRDAEGVIRPSADGARLLRIDDDEAVFAAGSGSWTFRSPTTR</sequence>
<dbReference type="SUPFAM" id="SSF48208">
    <property type="entry name" value="Six-hairpin glycosidases"/>
    <property type="match status" value="1"/>
</dbReference>
<proteinExistence type="predicted"/>
<dbReference type="GO" id="GO:0030596">
    <property type="term" value="F:alpha-L-rhamnosidase activity"/>
    <property type="evidence" value="ECO:0007669"/>
    <property type="project" value="UniProtKB-EC"/>
</dbReference>
<keyword evidence="8" id="KW-1185">Reference proteome</keyword>
<evidence type="ECO:0000259" key="6">
    <source>
        <dbReference type="PROSITE" id="PS50022"/>
    </source>
</evidence>
<dbReference type="Pfam" id="PF17389">
    <property type="entry name" value="Bac_rhamnosid6H"/>
    <property type="match status" value="1"/>
</dbReference>
<feature type="domain" description="F5/8 type C" evidence="6">
    <location>
        <begin position="228"/>
        <end position="398"/>
    </location>
</feature>
<keyword evidence="5" id="KW-0732">Signal</keyword>
<evidence type="ECO:0000256" key="1">
    <source>
        <dbReference type="ARBA" id="ARBA00001445"/>
    </source>
</evidence>
<dbReference type="OrthoDB" id="9761045at2"/>
<dbReference type="InterPro" id="IPR016007">
    <property type="entry name" value="Alpha_rhamnosid"/>
</dbReference>
<name>A0A2T8F712_9ACTN</name>
<dbReference type="PANTHER" id="PTHR33307">
    <property type="entry name" value="ALPHA-RHAMNOSIDASE (EUROFUNG)"/>
    <property type="match status" value="1"/>
</dbReference>
<dbReference type="InterPro" id="IPR035396">
    <property type="entry name" value="Bac_rhamnosid6H"/>
</dbReference>
<dbReference type="EMBL" id="QDGZ01000008">
    <property type="protein sequence ID" value="PVG81457.1"/>
    <property type="molecule type" value="Genomic_DNA"/>
</dbReference>
<feature type="region of interest" description="Disordered" evidence="4">
    <location>
        <begin position="262"/>
        <end position="282"/>
    </location>
</feature>
<dbReference type="Gene3D" id="2.60.420.10">
    <property type="entry name" value="Maltose phosphorylase, domain 3"/>
    <property type="match status" value="1"/>
</dbReference>
<accession>A0A2T8F712</accession>
<dbReference type="PIRSF" id="PIRSF010631">
    <property type="entry name" value="A-rhamnsds"/>
    <property type="match status" value="1"/>
</dbReference>
<feature type="compositionally biased region" description="Polar residues" evidence="4">
    <location>
        <begin position="264"/>
        <end position="278"/>
    </location>
</feature>
<dbReference type="Pfam" id="PF05592">
    <property type="entry name" value="Bac_rhamnosid"/>
    <property type="match status" value="1"/>
</dbReference>
<evidence type="ECO:0000256" key="4">
    <source>
        <dbReference type="SAM" id="MobiDB-lite"/>
    </source>
</evidence>